<evidence type="ECO:0000313" key="1">
    <source>
        <dbReference type="EMBL" id="SEP05562.1"/>
    </source>
</evidence>
<sequence length="127" mass="14428">MTMSTRSAHHAPHARAARESTCATCLHACREGSRRRERCERNGSCAQWARRPAERSWKDEIPAWMFSNRARNPILATRPDGQWRAWKSVTEAAEALGVPACRVTSLASRHGVLDGWRITYLKESVNR</sequence>
<dbReference type="STRING" id="79604.AAY81_04880"/>
<evidence type="ECO:0008006" key="3">
    <source>
        <dbReference type="Google" id="ProtNLM"/>
    </source>
</evidence>
<dbReference type="SUPFAM" id="SSF64496">
    <property type="entry name" value="DNA-binding domain of intron-encoded endonucleases"/>
    <property type="match status" value="1"/>
</dbReference>
<proteinExistence type="predicted"/>
<keyword evidence="2" id="KW-1185">Reference proteome</keyword>
<evidence type="ECO:0000313" key="2">
    <source>
        <dbReference type="Proteomes" id="UP000182975"/>
    </source>
</evidence>
<accession>A0A1H8UQT4</accession>
<dbReference type="Proteomes" id="UP000182975">
    <property type="component" value="Unassembled WGS sequence"/>
</dbReference>
<dbReference type="EMBL" id="FOEC01000035">
    <property type="protein sequence ID" value="SEP05562.1"/>
    <property type="molecule type" value="Genomic_DNA"/>
</dbReference>
<reference evidence="2" key="1">
    <citation type="submission" date="2016-10" db="EMBL/GenBank/DDBJ databases">
        <authorList>
            <person name="Varghese N."/>
        </authorList>
    </citation>
    <scope>NUCLEOTIDE SEQUENCE [LARGE SCALE GENOMIC DNA]</scope>
    <source>
        <strain evidence="2">DSM 21843</strain>
    </source>
</reference>
<dbReference type="AlphaFoldDB" id="A0A1H8UQT4"/>
<name>A0A1H8UQT4_9ACTN</name>
<organism evidence="1 2">
    <name type="scientific">Denitrobacterium detoxificans</name>
    <dbReference type="NCBI Taxonomy" id="79604"/>
    <lineage>
        <taxon>Bacteria</taxon>
        <taxon>Bacillati</taxon>
        <taxon>Actinomycetota</taxon>
        <taxon>Coriobacteriia</taxon>
        <taxon>Eggerthellales</taxon>
        <taxon>Eggerthellaceae</taxon>
        <taxon>Denitrobacterium</taxon>
    </lineage>
</organism>
<dbReference type="RefSeq" id="WP_074777380.1">
    <property type="nucleotide sequence ID" value="NZ_FOEC01000035.1"/>
</dbReference>
<protein>
    <recommendedName>
        <fullName evidence="3">NUMOD1 domain-containing protein</fullName>
    </recommendedName>
</protein>
<gene>
    <name evidence="1" type="ORF">SAMN02910314_02029</name>
</gene>